<dbReference type="Pfam" id="PF00149">
    <property type="entry name" value="Metallophos"/>
    <property type="match status" value="1"/>
</dbReference>
<dbReference type="AlphaFoldDB" id="A0A6C0LSU6"/>
<dbReference type="PANTHER" id="PTHR30337:SF0">
    <property type="entry name" value="NUCLEASE SBCCD SUBUNIT D"/>
    <property type="match status" value="1"/>
</dbReference>
<evidence type="ECO:0000313" key="2">
    <source>
        <dbReference type="EMBL" id="QHU33829.1"/>
    </source>
</evidence>
<evidence type="ECO:0000259" key="1">
    <source>
        <dbReference type="Pfam" id="PF00149"/>
    </source>
</evidence>
<dbReference type="PANTHER" id="PTHR30337">
    <property type="entry name" value="COMPONENT OF ATP-DEPENDENT DSDNA EXONUCLEASE"/>
    <property type="match status" value="1"/>
</dbReference>
<dbReference type="Gene3D" id="3.60.21.10">
    <property type="match status" value="1"/>
</dbReference>
<dbReference type="InterPro" id="IPR004843">
    <property type="entry name" value="Calcineurin-like_PHP"/>
</dbReference>
<dbReference type="EMBL" id="MN740564">
    <property type="protein sequence ID" value="QHU33829.1"/>
    <property type="molecule type" value="Genomic_DNA"/>
</dbReference>
<dbReference type="InterPro" id="IPR029052">
    <property type="entry name" value="Metallo-depent_PP-like"/>
</dbReference>
<sequence>MSLKVFYIGDPHFQINNLPEVELLLEQVTQIAKDENPDIIVIAGDILHTHERIHTTVLNKAYELIKRLRNITKTYVLVGNHDYISNSQFLTNNHWMNSFKEWDNVVIVDKVINDVIKGINVVFTPYVYPGRFIEALDTVGGWIESNCIFAHQEFSGCKMGAIVSTIGDNWPLNYPDVISGHIHSKQSPQPNIFYPGTPMQHAFGESDGNIVCMFVIDKTGYKTTEIRLDLPVKKIVYMDVEDIDNFVPPNTTDKIRVTLNGNYEQFKSIKKTNNYKQLIDLGVKIVFRHETAHVTDDTCVANGSDFEDILNNIISRQKNQFVVQAYDSVFHNKHTELDDIFFL</sequence>
<accession>A0A6C0LSU6</accession>
<proteinExistence type="predicted"/>
<reference evidence="2" key="1">
    <citation type="journal article" date="2020" name="Nature">
        <title>Giant virus diversity and host interactions through global metagenomics.</title>
        <authorList>
            <person name="Schulz F."/>
            <person name="Roux S."/>
            <person name="Paez-Espino D."/>
            <person name="Jungbluth S."/>
            <person name="Walsh D.A."/>
            <person name="Denef V.J."/>
            <person name="McMahon K.D."/>
            <person name="Konstantinidis K.T."/>
            <person name="Eloe-Fadrosh E.A."/>
            <person name="Kyrpides N.C."/>
            <person name="Woyke T."/>
        </authorList>
    </citation>
    <scope>NUCLEOTIDE SEQUENCE</scope>
    <source>
        <strain evidence="2">GVMAG-S-1016704-142</strain>
    </source>
</reference>
<dbReference type="InterPro" id="IPR050535">
    <property type="entry name" value="DNA_Repair-Maintenance_Comp"/>
</dbReference>
<organism evidence="2">
    <name type="scientific">viral metagenome</name>
    <dbReference type="NCBI Taxonomy" id="1070528"/>
    <lineage>
        <taxon>unclassified sequences</taxon>
        <taxon>metagenomes</taxon>
        <taxon>organismal metagenomes</taxon>
    </lineage>
</organism>
<dbReference type="SUPFAM" id="SSF56300">
    <property type="entry name" value="Metallo-dependent phosphatases"/>
    <property type="match status" value="1"/>
</dbReference>
<protein>
    <recommendedName>
        <fullName evidence="1">Calcineurin-like phosphoesterase domain-containing protein</fullName>
    </recommendedName>
</protein>
<name>A0A6C0LSU6_9ZZZZ</name>
<dbReference type="GO" id="GO:0016787">
    <property type="term" value="F:hydrolase activity"/>
    <property type="evidence" value="ECO:0007669"/>
    <property type="project" value="InterPro"/>
</dbReference>
<feature type="domain" description="Calcineurin-like phosphoesterase" evidence="1">
    <location>
        <begin position="4"/>
        <end position="131"/>
    </location>
</feature>